<name>A0ABZ2P1H5_9BRAD</name>
<accession>A0ABZ2P1H5</accession>
<reference evidence="1" key="1">
    <citation type="journal article" date="2021" name="Int. J. Syst. Evol. Microbiol.">
        <title>Bradyrhizobium septentrionale sp. nov. (sv. septentrionale) and Bradyrhizobium quebecense sp. nov. (sv. septentrionale) associated with legumes native to Canada possess rearranged symbiosis genes and numerous insertion sequences.</title>
        <authorList>
            <person name="Bromfield E.S.P."/>
            <person name="Cloutier S."/>
        </authorList>
    </citation>
    <scope>NUCLEOTIDE SEQUENCE</scope>
    <source>
        <strain evidence="1">5S5</strain>
    </source>
</reference>
<organism evidence="1 2">
    <name type="scientific">Bradyrhizobium septentrionale</name>
    <dbReference type="NCBI Taxonomy" id="1404411"/>
    <lineage>
        <taxon>Bacteria</taxon>
        <taxon>Pseudomonadati</taxon>
        <taxon>Pseudomonadota</taxon>
        <taxon>Alphaproteobacteria</taxon>
        <taxon>Hyphomicrobiales</taxon>
        <taxon>Nitrobacteraceae</taxon>
        <taxon>Bradyrhizobium</taxon>
    </lineage>
</organism>
<proteinExistence type="predicted"/>
<keyword evidence="2" id="KW-1185">Reference proteome</keyword>
<dbReference type="EMBL" id="CP147711">
    <property type="protein sequence ID" value="WXC80800.1"/>
    <property type="molecule type" value="Genomic_DNA"/>
</dbReference>
<protein>
    <submittedName>
        <fullName evidence="1">Uncharacterized protein</fullName>
    </submittedName>
</protein>
<sequence>MTVLRIKGLKRYRVKGCWYAYHRKSGTRLKSEFGTAEFIAELAELERKLKKAAALPGTLGKLFASYRASAAYTDLASATKQGYSRMINLLKPLDEMPLVGKREFLRTFCF</sequence>
<dbReference type="RefSeq" id="WP_338834083.1">
    <property type="nucleotide sequence ID" value="NZ_CP147711.1"/>
</dbReference>
<dbReference type="Proteomes" id="UP001432046">
    <property type="component" value="Chromosome"/>
</dbReference>
<evidence type="ECO:0000313" key="1">
    <source>
        <dbReference type="EMBL" id="WXC80800.1"/>
    </source>
</evidence>
<evidence type="ECO:0000313" key="2">
    <source>
        <dbReference type="Proteomes" id="UP001432046"/>
    </source>
</evidence>
<gene>
    <name evidence="1" type="ORF">WDK88_03910</name>
</gene>
<reference evidence="1" key="2">
    <citation type="submission" date="2024-03" db="EMBL/GenBank/DDBJ databases">
        <authorList>
            <person name="Bromfield E.S.P."/>
            <person name="Cloutier S."/>
        </authorList>
    </citation>
    <scope>NUCLEOTIDE SEQUENCE</scope>
    <source>
        <strain evidence="1">5S5</strain>
    </source>
</reference>